<evidence type="ECO:0000256" key="8">
    <source>
        <dbReference type="SAM" id="MobiDB-lite"/>
    </source>
</evidence>
<organism evidence="11 12">
    <name type="scientific">Takifugu rubripes</name>
    <name type="common">Japanese pufferfish</name>
    <name type="synonym">Fugu rubripes</name>
    <dbReference type="NCBI Taxonomy" id="31033"/>
    <lineage>
        <taxon>Eukaryota</taxon>
        <taxon>Metazoa</taxon>
        <taxon>Chordata</taxon>
        <taxon>Craniata</taxon>
        <taxon>Vertebrata</taxon>
        <taxon>Euteleostomi</taxon>
        <taxon>Actinopterygii</taxon>
        <taxon>Neopterygii</taxon>
        <taxon>Teleostei</taxon>
        <taxon>Neoteleostei</taxon>
        <taxon>Acanthomorphata</taxon>
        <taxon>Eupercaria</taxon>
        <taxon>Tetraodontiformes</taxon>
        <taxon>Tetradontoidea</taxon>
        <taxon>Tetraodontidae</taxon>
        <taxon>Takifugu</taxon>
    </lineage>
</organism>
<dbReference type="GO" id="GO:0003678">
    <property type="term" value="F:DNA helicase activity"/>
    <property type="evidence" value="ECO:0007669"/>
    <property type="project" value="InterPro"/>
</dbReference>
<name>A0A674N9B4_TAKRU</name>
<dbReference type="SUPFAM" id="SSF52540">
    <property type="entry name" value="P-loop containing nucleoside triphosphate hydrolases"/>
    <property type="match status" value="2"/>
</dbReference>
<dbReference type="PROSITE" id="PS00690">
    <property type="entry name" value="DEAH_ATP_HELICASE"/>
    <property type="match status" value="1"/>
</dbReference>
<dbReference type="AlphaFoldDB" id="A0A674N9B4"/>
<dbReference type="GeneTree" id="ENSGT00940000159402"/>
<dbReference type="InterPro" id="IPR031053">
    <property type="entry name" value="ALC1"/>
</dbReference>
<evidence type="ECO:0000256" key="3">
    <source>
        <dbReference type="ARBA" id="ARBA00022741"/>
    </source>
</evidence>
<dbReference type="GO" id="GO:0006338">
    <property type="term" value="P:chromatin remodeling"/>
    <property type="evidence" value="ECO:0007669"/>
    <property type="project" value="InterPro"/>
</dbReference>
<dbReference type="GO" id="GO:0006281">
    <property type="term" value="P:DNA repair"/>
    <property type="evidence" value="ECO:0007669"/>
    <property type="project" value="InterPro"/>
</dbReference>
<reference evidence="11" key="2">
    <citation type="submission" date="2025-08" db="UniProtKB">
        <authorList>
            <consortium name="Ensembl"/>
        </authorList>
    </citation>
    <scope>IDENTIFICATION</scope>
</reference>
<gene>
    <name evidence="11" type="primary">LOC101066517</name>
</gene>
<dbReference type="InterPro" id="IPR043472">
    <property type="entry name" value="Macro_dom-like"/>
</dbReference>
<evidence type="ECO:0000256" key="4">
    <source>
        <dbReference type="ARBA" id="ARBA00022801"/>
    </source>
</evidence>
<dbReference type="InterPro" id="IPR001650">
    <property type="entry name" value="Helicase_C-like"/>
</dbReference>
<dbReference type="PROSITE" id="PS51192">
    <property type="entry name" value="HELICASE_ATP_BIND_1"/>
    <property type="match status" value="1"/>
</dbReference>
<dbReference type="PANTHER" id="PTHR47157">
    <property type="entry name" value="CHROMODOMAIN-HELICASE-DNA-BINDING PROTEIN 1-LIKE"/>
    <property type="match status" value="1"/>
</dbReference>
<protein>
    <submittedName>
        <fullName evidence="11">Chromodomain helicase DNA binding protein 1-like</fullName>
    </submittedName>
</protein>
<evidence type="ECO:0000256" key="6">
    <source>
        <dbReference type="ARBA" id="ARBA00023054"/>
    </source>
</evidence>
<accession>A0A674N9B4</accession>
<feature type="region of interest" description="Disordered" evidence="8">
    <location>
        <begin position="774"/>
        <end position="793"/>
    </location>
</feature>
<dbReference type="SMART" id="SM00490">
    <property type="entry name" value="HELICc"/>
    <property type="match status" value="1"/>
</dbReference>
<comment type="similarity">
    <text evidence="2">Belongs to the SNF2/RAD54 helicase family.</text>
</comment>
<dbReference type="Ensembl" id="ENSTRUT00000070786.1">
    <property type="protein sequence ID" value="ENSTRUP00000070299.1"/>
    <property type="gene ID" value="ENSTRUG00000020456.2"/>
</dbReference>
<dbReference type="OMA" id="WQNELFR"/>
<dbReference type="Pfam" id="PF00271">
    <property type="entry name" value="Helicase_C"/>
    <property type="match status" value="1"/>
</dbReference>
<reference evidence="11 12" key="1">
    <citation type="journal article" date="2011" name="Genome Biol. Evol.">
        <title>Integration of the genetic map and genome assembly of fugu facilitates insights into distinct features of genome evolution in teleosts and mammals.</title>
        <authorList>
            <person name="Kai W."/>
            <person name="Kikuchi K."/>
            <person name="Tohari S."/>
            <person name="Chew A.K."/>
            <person name="Tay A."/>
            <person name="Fujiwara A."/>
            <person name="Hosoya S."/>
            <person name="Suetake H."/>
            <person name="Naruse K."/>
            <person name="Brenner S."/>
            <person name="Suzuki Y."/>
            <person name="Venkatesh B."/>
        </authorList>
    </citation>
    <scope>NUCLEOTIDE SEQUENCE [LARGE SCALE GENOMIC DNA]</scope>
</reference>
<dbReference type="SMART" id="SM00487">
    <property type="entry name" value="DEXDc"/>
    <property type="match status" value="1"/>
</dbReference>
<evidence type="ECO:0000256" key="7">
    <source>
        <dbReference type="ARBA" id="ARBA00023242"/>
    </source>
</evidence>
<feature type="domain" description="Helicase C-terminal" evidence="10">
    <location>
        <begin position="320"/>
        <end position="474"/>
    </location>
</feature>
<dbReference type="InParanoid" id="A0A674N9B4"/>
<dbReference type="InterPro" id="IPR038718">
    <property type="entry name" value="SNF2-like_sf"/>
</dbReference>
<dbReference type="GO" id="GO:0005524">
    <property type="term" value="F:ATP binding"/>
    <property type="evidence" value="ECO:0007669"/>
    <property type="project" value="UniProtKB-KW"/>
</dbReference>
<keyword evidence="7" id="KW-0539">Nucleus</keyword>
<dbReference type="GO" id="GO:0016787">
    <property type="term" value="F:hydrolase activity"/>
    <property type="evidence" value="ECO:0007669"/>
    <property type="project" value="UniProtKB-KW"/>
</dbReference>
<dbReference type="InterPro" id="IPR014001">
    <property type="entry name" value="Helicase_ATP-bd"/>
</dbReference>
<dbReference type="GO" id="GO:0005634">
    <property type="term" value="C:nucleus"/>
    <property type="evidence" value="ECO:0007669"/>
    <property type="project" value="UniProtKB-SubCell"/>
</dbReference>
<dbReference type="PROSITE" id="PS51194">
    <property type="entry name" value="HELICASE_CTER"/>
    <property type="match status" value="1"/>
</dbReference>
<dbReference type="Proteomes" id="UP000005226">
    <property type="component" value="Chromosome 20"/>
</dbReference>
<dbReference type="InterPro" id="IPR049730">
    <property type="entry name" value="SNF2/RAD54-like_C"/>
</dbReference>
<dbReference type="Pfam" id="PF00176">
    <property type="entry name" value="SNF2-rel_dom"/>
    <property type="match status" value="1"/>
</dbReference>
<dbReference type="InterPro" id="IPR000330">
    <property type="entry name" value="SNF2_N"/>
</dbReference>
<keyword evidence="6" id="KW-0175">Coiled coil</keyword>
<evidence type="ECO:0000259" key="10">
    <source>
        <dbReference type="PROSITE" id="PS51194"/>
    </source>
</evidence>
<evidence type="ECO:0000313" key="12">
    <source>
        <dbReference type="Proteomes" id="UP000005226"/>
    </source>
</evidence>
<keyword evidence="12" id="KW-1185">Reference proteome</keyword>
<feature type="domain" description="Helicase ATP-binding" evidence="9">
    <location>
        <begin position="29"/>
        <end position="192"/>
    </location>
</feature>
<dbReference type="FunCoup" id="A0A674N9B4">
    <property type="interactions" value="523"/>
</dbReference>
<sequence length="876" mass="99848">MFNQSALERWGLRGIQLKSYQLDGVQWLSKCFQKQRGCILADEMGLGKTCQAISLLLYVSGALRNKGPFLVLSPLSVLENWRKEFKFAPSLKVLCYKGDKARRAELQTEMDSQGFDVLLTTYELCLKDASFLRRFTWAVLVVDEAHRLKNQFSKLHQSLKAFSVKFRLLLTGTPIQNNLQELYSLLNFIQPTTFKADNIDNFITSYCNLQHQPALAAELQERLEPFLLRRVKGEVDVEVPNKMELVIYHGMTALQKKYYKAVLMKDLEAFQNDHGHKNRLLNILINLRKCVNHPYLFDGVEPEPFEMGEHLIEASGKLSLLNNILSVLHKKGHRVLLFSQMTRMLDIVEDYMEYKDYSYERLDGSIRGEDRDQAVKNFSNNDIFAFLLSTKAGGVGLNLTAADTVIFIDSDFNPHNDLQAAARCHRIGQNRPVKIIHLIGRDTVEEIMYCRAVSKLNLTKTVIEDGRFSLLEQAESASAGLQLSEILTFGLDKLLSSEESSVQELNLEKILGPSRDGQWVNEDLTRRLSSSSEEEECSSSGQNHLYYFEGKDYSKVPSAADKVLFQMVMKEWMAEFLESKGSRTLRQRTVVSVNPKKRKYVESQERDEPTAKRREVCRLSKLPRTDHFQEDLTIFLSCRMAWWESCGYRTQSLPPADSEAEAETEERLGNVGSTELGIHYVLGDVTHPHSTEGDAIIIHCVAMQICCWGNGGLFTALEMRSDEPRKQYELADLDIENVMFLPIDDKCPRCRCGIHLSALDKGLKTINVASKESKVLSLPPPSKSEGASPSDRTQRLIRKHLASRGIPTFMYLCYLSDGKTHQGTTSASPHTKLPSFMRRVHVFFYNLLASERKRPARYLITYPFHASPRMHQVFDA</sequence>
<evidence type="ECO:0000313" key="11">
    <source>
        <dbReference type="Ensembl" id="ENSTRUP00000070299.1"/>
    </source>
</evidence>
<dbReference type="InterPro" id="IPR027417">
    <property type="entry name" value="P-loop_NTPase"/>
</dbReference>
<reference evidence="11" key="3">
    <citation type="submission" date="2025-09" db="UniProtKB">
        <authorList>
            <consortium name="Ensembl"/>
        </authorList>
    </citation>
    <scope>IDENTIFICATION</scope>
</reference>
<dbReference type="Gene3D" id="3.40.50.10810">
    <property type="entry name" value="Tandem AAA-ATPase domain"/>
    <property type="match status" value="1"/>
</dbReference>
<comment type="subcellular location">
    <subcellularLocation>
        <location evidence="1">Nucleus</location>
    </subcellularLocation>
</comment>
<dbReference type="Gene3D" id="3.40.220.10">
    <property type="entry name" value="Leucine Aminopeptidase, subunit E, domain 1"/>
    <property type="match status" value="1"/>
</dbReference>
<dbReference type="FunFam" id="3.40.50.10810:FF:000037">
    <property type="entry name" value="chromodomain-helicase-DNA-binding protein 1-like isoform X1"/>
    <property type="match status" value="1"/>
</dbReference>
<dbReference type="Gene3D" id="3.40.50.300">
    <property type="entry name" value="P-loop containing nucleotide triphosphate hydrolases"/>
    <property type="match status" value="1"/>
</dbReference>
<proteinExistence type="inferred from homology"/>
<dbReference type="SUPFAM" id="SSF52949">
    <property type="entry name" value="Macro domain-like"/>
    <property type="match status" value="1"/>
</dbReference>
<keyword evidence="3" id="KW-0547">Nucleotide-binding</keyword>
<keyword evidence="4" id="KW-0378">Hydrolase</keyword>
<evidence type="ECO:0000256" key="2">
    <source>
        <dbReference type="ARBA" id="ARBA00007025"/>
    </source>
</evidence>
<evidence type="ECO:0000256" key="1">
    <source>
        <dbReference type="ARBA" id="ARBA00004123"/>
    </source>
</evidence>
<evidence type="ECO:0000259" key="9">
    <source>
        <dbReference type="PROSITE" id="PS51192"/>
    </source>
</evidence>
<keyword evidence="5" id="KW-0067">ATP-binding</keyword>
<dbReference type="CDD" id="cd18793">
    <property type="entry name" value="SF2_C_SNF"/>
    <property type="match status" value="1"/>
</dbReference>
<dbReference type="InterPro" id="IPR002464">
    <property type="entry name" value="DNA/RNA_helicase_DEAH_CS"/>
</dbReference>
<dbReference type="FunFam" id="3.40.50.300:FF:000607">
    <property type="entry name" value="chromodomain-helicase-DNA-binding protein 1-like isoform X1"/>
    <property type="match status" value="1"/>
</dbReference>
<evidence type="ECO:0000256" key="5">
    <source>
        <dbReference type="ARBA" id="ARBA00022840"/>
    </source>
</evidence>
<dbReference type="PANTHER" id="PTHR47157:SF1">
    <property type="entry name" value="CHROMODOMAIN-HELICASE-DNA-BINDING PROTEIN 1-LIKE"/>
    <property type="match status" value="1"/>
</dbReference>